<gene>
    <name evidence="3" type="ORF">DXX94_11365</name>
</gene>
<evidence type="ECO:0000256" key="1">
    <source>
        <dbReference type="ARBA" id="ARBA00023125"/>
    </source>
</evidence>
<dbReference type="AlphaFoldDB" id="A0A3E0U6W3"/>
<dbReference type="InterPro" id="IPR025269">
    <property type="entry name" value="SAM-like_dom"/>
</dbReference>
<evidence type="ECO:0000313" key="3">
    <source>
        <dbReference type="EMBL" id="REL32698.1"/>
    </source>
</evidence>
<dbReference type="InterPro" id="IPR010998">
    <property type="entry name" value="Integrase_recombinase_N"/>
</dbReference>
<reference evidence="4" key="1">
    <citation type="submission" date="2018-08" db="EMBL/GenBank/DDBJ databases">
        <title>Thalassotalea euphylliae genome.</title>
        <authorList>
            <person name="Summers S."/>
            <person name="Rice S.A."/>
            <person name="Freckelton M.L."/>
            <person name="Nedved B.T."/>
            <person name="Hadfield M.G."/>
        </authorList>
    </citation>
    <scope>NUCLEOTIDE SEQUENCE [LARGE SCALE GENOMIC DNA]</scope>
    <source>
        <strain evidence="4">H3</strain>
    </source>
</reference>
<dbReference type="Proteomes" id="UP000256899">
    <property type="component" value="Unassembled WGS sequence"/>
</dbReference>
<sequence>MWISSLIHLKRFYSLPELSFEDINAELLNDFKQYLQTSAKTKSESTRLP</sequence>
<dbReference type="Pfam" id="PF13102">
    <property type="entry name" value="Phage_int_SAM_5"/>
    <property type="match status" value="1"/>
</dbReference>
<proteinExistence type="predicted"/>
<organism evidence="3 4">
    <name type="scientific">Thalassotalea euphylliae</name>
    <dbReference type="NCBI Taxonomy" id="1655234"/>
    <lineage>
        <taxon>Bacteria</taxon>
        <taxon>Pseudomonadati</taxon>
        <taxon>Pseudomonadota</taxon>
        <taxon>Gammaproteobacteria</taxon>
        <taxon>Alteromonadales</taxon>
        <taxon>Colwelliaceae</taxon>
        <taxon>Thalassotalea</taxon>
    </lineage>
</organism>
<dbReference type="Gene3D" id="1.10.150.130">
    <property type="match status" value="1"/>
</dbReference>
<dbReference type="EMBL" id="QUOT01000001">
    <property type="protein sequence ID" value="REL32698.1"/>
    <property type="molecule type" value="Genomic_DNA"/>
</dbReference>
<dbReference type="GO" id="GO:0003677">
    <property type="term" value="F:DNA binding"/>
    <property type="evidence" value="ECO:0007669"/>
    <property type="project" value="UniProtKB-KW"/>
</dbReference>
<comment type="caution">
    <text evidence="3">The sequence shown here is derived from an EMBL/GenBank/DDBJ whole genome shotgun (WGS) entry which is preliminary data.</text>
</comment>
<keyword evidence="4" id="KW-1185">Reference proteome</keyword>
<feature type="domain" description="Phage integrase SAM-like" evidence="2">
    <location>
        <begin position="2"/>
        <end position="46"/>
    </location>
</feature>
<protein>
    <recommendedName>
        <fullName evidence="2">Phage integrase SAM-like domain-containing protein</fullName>
    </recommendedName>
</protein>
<name>A0A3E0U6W3_9GAMM</name>
<keyword evidence="1" id="KW-0238">DNA-binding</keyword>
<accession>A0A3E0U6W3</accession>
<evidence type="ECO:0000259" key="2">
    <source>
        <dbReference type="Pfam" id="PF13102"/>
    </source>
</evidence>
<evidence type="ECO:0000313" key="4">
    <source>
        <dbReference type="Proteomes" id="UP000256899"/>
    </source>
</evidence>